<dbReference type="PANTHER" id="PTHR11334">
    <property type="entry name" value="MAS-RELATED G-PROTEIN COUPLED RECEPTOR"/>
    <property type="match status" value="1"/>
</dbReference>
<dbReference type="KEGG" id="pcw:110197198"/>
<dbReference type="FunFam" id="1.20.1070.10:FF:000193">
    <property type="entry name" value="Mas-related G-protein coupled receptor member E"/>
    <property type="match status" value="1"/>
</dbReference>
<evidence type="ECO:0000313" key="14">
    <source>
        <dbReference type="RefSeq" id="XP_020826554.1"/>
    </source>
</evidence>
<evidence type="ECO:0000313" key="13">
    <source>
        <dbReference type="Proteomes" id="UP000515140"/>
    </source>
</evidence>
<organism evidence="13 14">
    <name type="scientific">Phascolarctos cinereus</name>
    <name type="common">Koala</name>
    <dbReference type="NCBI Taxonomy" id="38626"/>
    <lineage>
        <taxon>Eukaryota</taxon>
        <taxon>Metazoa</taxon>
        <taxon>Chordata</taxon>
        <taxon>Craniata</taxon>
        <taxon>Vertebrata</taxon>
        <taxon>Euteleostomi</taxon>
        <taxon>Mammalia</taxon>
        <taxon>Metatheria</taxon>
        <taxon>Diprotodontia</taxon>
        <taxon>Phascolarctidae</taxon>
        <taxon>Phascolarctos</taxon>
    </lineage>
</organism>
<feature type="transmembrane region" description="Helical" evidence="11">
    <location>
        <begin position="158"/>
        <end position="180"/>
    </location>
</feature>
<dbReference type="PRINTS" id="PR02108">
    <property type="entry name" value="MRGPCRFAMILY"/>
</dbReference>
<evidence type="ECO:0000256" key="11">
    <source>
        <dbReference type="SAM" id="Phobius"/>
    </source>
</evidence>
<dbReference type="PANTHER" id="PTHR11334:SF57">
    <property type="entry name" value="MAS-RELATED G-PROTEIN COUPLED RECEPTOR MEMBER D"/>
    <property type="match status" value="1"/>
</dbReference>
<evidence type="ECO:0000256" key="3">
    <source>
        <dbReference type="ARBA" id="ARBA00022692"/>
    </source>
</evidence>
<keyword evidence="8" id="KW-0807">Transducer</keyword>
<keyword evidence="6 11" id="KW-0472">Membrane</keyword>
<dbReference type="InterPro" id="IPR000276">
    <property type="entry name" value="GPCR_Rhodpsn"/>
</dbReference>
<evidence type="ECO:0000259" key="12">
    <source>
        <dbReference type="PROSITE" id="PS50262"/>
    </source>
</evidence>
<sequence>MICLFLSFISRASLPQSHGPPSHVTMIVTVPTATNSTEEGNVSPLEIAIVIALLCLCGLVGNGTVIWLLRFGIKKNPYSVYIFNLAIADFFFLLCMFLSSVLNRPEFGPWSWHISEVFRRTRCLAYVLGLSLLAAIGTQRCLSVLFPNWYRCHRPRNLSSLVCAVLWVLAILESLAAIYFCVVQKENKNSCRKVDLFFMVLIFGIFTPAMCVSGLTLFIKARRISLKHQPARLYIIILVTILVFLICALPLSVHWFIIYWLCLRERPNVIFYGVAKIFSCVNSTANPIIYFMVGSQRKKRFHEPLRVTLERALWDEKLGLDSRGAQDGGEDNTNEELPRVTTKCRDPQPV</sequence>
<evidence type="ECO:0000256" key="10">
    <source>
        <dbReference type="SAM" id="MobiDB-lite"/>
    </source>
</evidence>
<keyword evidence="13" id="KW-1185">Reference proteome</keyword>
<evidence type="ECO:0000256" key="2">
    <source>
        <dbReference type="ARBA" id="ARBA00022475"/>
    </source>
</evidence>
<dbReference type="PROSITE" id="PS50262">
    <property type="entry name" value="G_PROTEIN_RECEP_F1_2"/>
    <property type="match status" value="1"/>
</dbReference>
<dbReference type="InParanoid" id="A0A6P5J6D2"/>
<keyword evidence="3 11" id="KW-0812">Transmembrane</keyword>
<feature type="transmembrane region" description="Helical" evidence="11">
    <location>
        <begin position="269"/>
        <end position="293"/>
    </location>
</feature>
<dbReference type="CTD" id="116512"/>
<dbReference type="GO" id="GO:0004930">
    <property type="term" value="F:G protein-coupled receptor activity"/>
    <property type="evidence" value="ECO:0007669"/>
    <property type="project" value="UniProtKB-KW"/>
</dbReference>
<feature type="domain" description="G-protein coupled receptors family 1 profile" evidence="12">
    <location>
        <begin position="61"/>
        <end position="290"/>
    </location>
</feature>
<evidence type="ECO:0000256" key="6">
    <source>
        <dbReference type="ARBA" id="ARBA00023136"/>
    </source>
</evidence>
<dbReference type="SUPFAM" id="SSF81321">
    <property type="entry name" value="Family A G protein-coupled receptor-like"/>
    <property type="match status" value="1"/>
</dbReference>
<dbReference type="RefSeq" id="XP_020826554.1">
    <property type="nucleotide sequence ID" value="XM_020970895.1"/>
</dbReference>
<dbReference type="PRINTS" id="PR00237">
    <property type="entry name" value="GPCRRHODOPSN"/>
</dbReference>
<reference evidence="14" key="1">
    <citation type="submission" date="2025-08" db="UniProtKB">
        <authorList>
            <consortium name="RefSeq"/>
        </authorList>
    </citation>
    <scope>IDENTIFICATION</scope>
    <source>
        <tissue evidence="14">Spleen</tissue>
    </source>
</reference>
<dbReference type="Gene3D" id="1.20.1070.10">
    <property type="entry name" value="Rhodopsin 7-helix transmembrane proteins"/>
    <property type="match status" value="1"/>
</dbReference>
<feature type="transmembrane region" description="Helical" evidence="11">
    <location>
        <begin position="81"/>
        <end position="102"/>
    </location>
</feature>
<dbReference type="InterPro" id="IPR017452">
    <property type="entry name" value="GPCR_Rhodpsn_7TM"/>
</dbReference>
<gene>
    <name evidence="14" type="primary">MRGPRD</name>
</gene>
<dbReference type="Pfam" id="PF00001">
    <property type="entry name" value="7tm_1"/>
    <property type="match status" value="1"/>
</dbReference>
<feature type="transmembrane region" description="Helical" evidence="11">
    <location>
        <begin position="124"/>
        <end position="146"/>
    </location>
</feature>
<feature type="transmembrane region" description="Helical" evidence="11">
    <location>
        <begin position="47"/>
        <end position="69"/>
    </location>
</feature>
<comment type="subcellular location">
    <subcellularLocation>
        <location evidence="1">Cell membrane</location>
        <topology evidence="1">Multi-pass membrane protein</topology>
    </subcellularLocation>
</comment>
<dbReference type="AlphaFoldDB" id="A0A6P5J6D2"/>
<evidence type="ECO:0000256" key="4">
    <source>
        <dbReference type="ARBA" id="ARBA00022989"/>
    </source>
</evidence>
<dbReference type="GeneID" id="110197198"/>
<feature type="transmembrane region" description="Helical" evidence="11">
    <location>
        <begin position="196"/>
        <end position="219"/>
    </location>
</feature>
<comment type="similarity">
    <text evidence="9">Belongs to the G-protein coupled receptor 1 family. Mas subfamily.</text>
</comment>
<evidence type="ECO:0000256" key="7">
    <source>
        <dbReference type="ARBA" id="ARBA00023170"/>
    </source>
</evidence>
<evidence type="ECO:0000256" key="8">
    <source>
        <dbReference type="ARBA" id="ARBA00023224"/>
    </source>
</evidence>
<dbReference type="FunCoup" id="A0A6P5J6D2">
    <property type="interactions" value="115"/>
</dbReference>
<protein>
    <submittedName>
        <fullName evidence="14">Mas-related G-protein coupled receptor member D</fullName>
    </submittedName>
</protein>
<accession>A0A6P5J6D2</accession>
<keyword evidence="5" id="KW-0297">G-protein coupled receptor</keyword>
<name>A0A6P5J6D2_PHACI</name>
<dbReference type="PRINTS" id="PR02110">
    <property type="entry name" value="MRGPCRD"/>
</dbReference>
<keyword evidence="2" id="KW-1003">Cell membrane</keyword>
<evidence type="ECO:0000256" key="5">
    <source>
        <dbReference type="ARBA" id="ARBA00023040"/>
    </source>
</evidence>
<evidence type="ECO:0000256" key="1">
    <source>
        <dbReference type="ARBA" id="ARBA00004651"/>
    </source>
</evidence>
<feature type="region of interest" description="Disordered" evidence="10">
    <location>
        <begin position="321"/>
        <end position="350"/>
    </location>
</feature>
<dbReference type="InterPro" id="IPR026234">
    <property type="entry name" value="MRGPCRFAMILY"/>
</dbReference>
<keyword evidence="4 11" id="KW-1133">Transmembrane helix</keyword>
<evidence type="ECO:0000256" key="9">
    <source>
        <dbReference type="ARBA" id="ARBA00061394"/>
    </source>
</evidence>
<proteinExistence type="inferred from homology"/>
<dbReference type="Proteomes" id="UP000515140">
    <property type="component" value="Unplaced"/>
</dbReference>
<keyword evidence="7 14" id="KW-0675">Receptor</keyword>
<feature type="transmembrane region" description="Helical" evidence="11">
    <location>
        <begin position="231"/>
        <end position="257"/>
    </location>
</feature>
<dbReference type="InterPro" id="IPR026232">
    <property type="entry name" value="MRGPCRD"/>
</dbReference>
<dbReference type="GO" id="GO:0005886">
    <property type="term" value="C:plasma membrane"/>
    <property type="evidence" value="ECO:0007669"/>
    <property type="project" value="UniProtKB-SubCell"/>
</dbReference>